<feature type="non-terminal residue" evidence="1">
    <location>
        <position position="38"/>
    </location>
</feature>
<accession>A0A383BY05</accession>
<evidence type="ECO:0000313" key="1">
    <source>
        <dbReference type="EMBL" id="SVE24165.1"/>
    </source>
</evidence>
<sequence>MKTNTSTFAVLAKRVANQNLDDWLPNHAVIISENLIAD</sequence>
<proteinExistence type="predicted"/>
<reference evidence="1" key="1">
    <citation type="submission" date="2018-05" db="EMBL/GenBank/DDBJ databases">
        <authorList>
            <person name="Lanie J.A."/>
            <person name="Ng W.-L."/>
            <person name="Kazmierczak K.M."/>
            <person name="Andrzejewski T.M."/>
            <person name="Davidsen T.M."/>
            <person name="Wayne K.J."/>
            <person name="Tettelin H."/>
            <person name="Glass J.I."/>
            <person name="Rusch D."/>
            <person name="Podicherti R."/>
            <person name="Tsui H.-C.T."/>
            <person name="Winkler M.E."/>
        </authorList>
    </citation>
    <scope>NUCLEOTIDE SEQUENCE</scope>
</reference>
<organism evidence="1">
    <name type="scientific">marine metagenome</name>
    <dbReference type="NCBI Taxonomy" id="408172"/>
    <lineage>
        <taxon>unclassified sequences</taxon>
        <taxon>metagenomes</taxon>
        <taxon>ecological metagenomes</taxon>
    </lineage>
</organism>
<dbReference type="AlphaFoldDB" id="A0A383BY05"/>
<name>A0A383BY05_9ZZZZ</name>
<gene>
    <name evidence="1" type="ORF">METZ01_LOCUS477019</name>
</gene>
<dbReference type="EMBL" id="UINC01203761">
    <property type="protein sequence ID" value="SVE24165.1"/>
    <property type="molecule type" value="Genomic_DNA"/>
</dbReference>
<protein>
    <submittedName>
        <fullName evidence="1">Uncharacterized protein</fullName>
    </submittedName>
</protein>